<proteinExistence type="predicted"/>
<accession>A0A3Q0DS79</accession>
<reference evidence="3" key="1">
    <citation type="submission" date="2025-08" db="UniProtKB">
        <authorList>
            <consortium name="RefSeq"/>
        </authorList>
    </citation>
    <scope>IDENTIFICATION</scope>
</reference>
<evidence type="ECO:0000313" key="2">
    <source>
        <dbReference type="Proteomes" id="UP000189704"/>
    </source>
</evidence>
<dbReference type="PROSITE" id="PS50021">
    <property type="entry name" value="CH"/>
    <property type="match status" value="1"/>
</dbReference>
<keyword evidence="3" id="KW-0282">Flagellum</keyword>
<dbReference type="RefSeq" id="XP_021565976.1">
    <property type="nucleotide sequence ID" value="XM_021710301.1"/>
</dbReference>
<dbReference type="Pfam" id="PF26579">
    <property type="entry name" value="Ig_CFAP47"/>
    <property type="match status" value="1"/>
</dbReference>
<evidence type="ECO:0000313" key="3">
    <source>
        <dbReference type="RefSeq" id="XP_021565976.1"/>
    </source>
</evidence>
<dbReference type="PANTHER" id="PTHR45912">
    <property type="entry name" value="CILIA- AND FLAGELLA-ASSOCIATED PROTEIN 47"/>
    <property type="match status" value="1"/>
</dbReference>
<dbReference type="GeneID" id="103255770"/>
<dbReference type="InterPro" id="IPR001715">
    <property type="entry name" value="CH_dom"/>
</dbReference>
<keyword evidence="2" id="KW-1185">Reference proteome</keyword>
<gene>
    <name evidence="3" type="primary">LOC103255770</name>
</gene>
<dbReference type="GO" id="GO:0007288">
    <property type="term" value="P:sperm axoneme assembly"/>
    <property type="evidence" value="ECO:0007669"/>
    <property type="project" value="TreeGrafter"/>
</dbReference>
<dbReference type="PANTHER" id="PTHR45912:SF3">
    <property type="entry name" value="CILIA- AND FLAGELLA-ASSOCIATED PROTEIN 47"/>
    <property type="match status" value="1"/>
</dbReference>
<dbReference type="OrthoDB" id="10060824at2759"/>
<dbReference type="InterPro" id="IPR036872">
    <property type="entry name" value="CH_dom_sf"/>
</dbReference>
<keyword evidence="3" id="KW-0966">Cell projection</keyword>
<name>A0A3Q0DS79_CARSF</name>
<dbReference type="KEGG" id="csyr:103255770"/>
<feature type="domain" description="Calponin-homology (CH)" evidence="1">
    <location>
        <begin position="1"/>
        <end position="95"/>
    </location>
</feature>
<dbReference type="InterPro" id="IPR058952">
    <property type="entry name" value="Ig_CFAP47"/>
</dbReference>
<evidence type="ECO:0000259" key="1">
    <source>
        <dbReference type="PROSITE" id="PS50021"/>
    </source>
</evidence>
<dbReference type="Gene3D" id="1.10.418.10">
    <property type="entry name" value="Calponin-like domain"/>
    <property type="match status" value="1"/>
</dbReference>
<dbReference type="Proteomes" id="UP000189704">
    <property type="component" value="Unplaced"/>
</dbReference>
<keyword evidence="3" id="KW-0969">Cilium</keyword>
<dbReference type="GO" id="GO:0005929">
    <property type="term" value="C:cilium"/>
    <property type="evidence" value="ECO:0007669"/>
    <property type="project" value="TreeGrafter"/>
</dbReference>
<dbReference type="SUPFAM" id="SSF47576">
    <property type="entry name" value="Calponin-homology domain, CH-domain"/>
    <property type="match status" value="1"/>
</dbReference>
<feature type="non-terminal residue" evidence="3">
    <location>
        <position position="1"/>
    </location>
</feature>
<sequence length="1425" mass="161417">GIPSEKWIVNFDKDLLDGLVFATQLGAYCPFLIESHFINMYTRPKSPEQYLHNGLIIVNALLEIGFNMDIQASDIYDPNPILMLMLCVYMYERLPTYLPKKVVPFHCTLHDTVLTQVLLTNSSLKNLVYNAKIVGRDAIDFSLSPMENAVTISPKKQINITVKFTNRFLHPAEASLLLISKPKNAVGGVSMTFALRGEVHNFKGIEIIKCKSPCYQWKKVTVNVKNPFQTAGDFSVILVESSTFVSSPLQLIKSRQYMTHNDCVSSSECDTAQGCSHFPHAFKTSIKSTFIREFFCSVHTIYLGVKGTSSLELFFLPFNIHMRYCVIILSNKKIGELIYVVEGLGMIPLPSSFFPMNSSSNPIDYSSTPEEGFKKENPILYLKCKLCQILDVELKLPMTNEAKEKALAFAAQKQMSNIEYERRLITGTLESSSIRVAIALLGLNKIESLMLFNTSKLKRPKSVLYATEVSLPGHFDIPKKIYIPQILEPKAKLTQSQEIKSDGSVSVPLRFVPLGPGRYPCKILLTSKYDVRVYYIEGVVNEEQPEARFEFETPAFKALTQNIPIKNQSKHEWKYQVTIEGKWFYGPSILSVGPEETAQYPLTFKPILECEIMGKLILENEVDGMEHIFVIKGVGKTPVALEHITVECQVGKITDKYITLPDYTNTISTLEVSSDLQIVWGNRYITIDPDHATTYNLYVRPWKRGVFKGNESLINLASCTCVVGAISFSVKSRQDDDSQEDIHEDLKSSFNQSVTDLFPIFCDGNSDDDVSNLKFWYNLEIHSTPGPPVDIIEMNCLALDTICIEIPLSNPEDRIIRLDVQLMSAALSGDNKIVLNPIESINYVVWYSPATIGHRDESIIFQPEMAEEFWYLLRLTIELPKPIVMPEIKCDLGKYVTQTIPLVNPTHETLELQATNSNPENFVLDINKKTQLIITPHSTTELPVRFYPSALGRTGHQACINFYGTQFNEWKVYLAGIGKFPQPLDTERLTAYIGLQSSVVITFKNPTKEDVLVNIILTNQGQPRHLVIDQCWDSFIYENSAFRLSALSEMQGIALPPKGTIDIPLLFMPRVMKLHKTMVIVQMVKANKIKWPIDNFDELDTETKRIMGINSGEIQAIHWIYPFLGLPQAPPPKSQQVVIKCQSRKRVEEKVEVTLTGNFFGHSPTPKKTEFLVIPKSNSFNVHNDFKEMPETREFEYEVLFESEAIKCNLEPCVTLYLINKTYNIHDERITLIFNLVFTPKKPLRSQITLKIECITDGIWKFPIMLVATEPDVDKVIDIKGDGLFKESVVDFRLTSQTRASEPFTAYFLPGSDPEFFVKPQVGELLPFTAKGTLIVVGFKPRMYSKKYKATLAIQTAEMYYLYEVNGLPQATRPPMKVKAKIDTNNKMYDNMPIQQHNFISENAKLIRTGVSSTIKGAPLVMKNK</sequence>
<organism evidence="2 3">
    <name type="scientific">Carlito syrichta</name>
    <name type="common">Philippine tarsier</name>
    <name type="synonym">Tarsius syrichta</name>
    <dbReference type="NCBI Taxonomy" id="1868482"/>
    <lineage>
        <taxon>Eukaryota</taxon>
        <taxon>Metazoa</taxon>
        <taxon>Chordata</taxon>
        <taxon>Craniata</taxon>
        <taxon>Vertebrata</taxon>
        <taxon>Euteleostomi</taxon>
        <taxon>Mammalia</taxon>
        <taxon>Eutheria</taxon>
        <taxon>Euarchontoglires</taxon>
        <taxon>Primates</taxon>
        <taxon>Haplorrhini</taxon>
        <taxon>Tarsiiformes</taxon>
        <taxon>Tarsiidae</taxon>
        <taxon>Carlito</taxon>
    </lineage>
</organism>
<protein>
    <submittedName>
        <fullName evidence="3">Cilia- and flagella-associated protein 47</fullName>
    </submittedName>
</protein>